<protein>
    <recommendedName>
        <fullName evidence="1">Peptidase S1 domain-containing protein</fullName>
    </recommendedName>
</protein>
<dbReference type="GO" id="GO:0004252">
    <property type="term" value="F:serine-type endopeptidase activity"/>
    <property type="evidence" value="ECO:0007669"/>
    <property type="project" value="InterPro"/>
</dbReference>
<reference evidence="2 3" key="1">
    <citation type="submission" date="2018-07" db="EMBL/GenBank/DDBJ databases">
        <title>Draft genome of the type strain Streptomyces armeniacus ATCC 15676.</title>
        <authorList>
            <person name="Labana P."/>
            <person name="Gosse J.T."/>
            <person name="Boddy C.N."/>
        </authorList>
    </citation>
    <scope>NUCLEOTIDE SEQUENCE [LARGE SCALE GENOMIC DNA]</scope>
    <source>
        <strain evidence="2 3">ATCC 15676</strain>
    </source>
</reference>
<dbReference type="Gene3D" id="2.40.10.10">
    <property type="entry name" value="Trypsin-like serine proteases"/>
    <property type="match status" value="1"/>
</dbReference>
<evidence type="ECO:0000313" key="3">
    <source>
        <dbReference type="Proteomes" id="UP000254425"/>
    </source>
</evidence>
<feature type="domain" description="Peptidase S1" evidence="1">
    <location>
        <begin position="18"/>
        <end position="65"/>
    </location>
</feature>
<dbReference type="KEGG" id="sarm:DVA86_05805"/>
<keyword evidence="3" id="KW-1185">Reference proteome</keyword>
<organism evidence="2 3">
    <name type="scientific">Streptomyces armeniacus</name>
    <dbReference type="NCBI Taxonomy" id="83291"/>
    <lineage>
        <taxon>Bacteria</taxon>
        <taxon>Bacillati</taxon>
        <taxon>Actinomycetota</taxon>
        <taxon>Actinomycetes</taxon>
        <taxon>Kitasatosporales</taxon>
        <taxon>Streptomycetaceae</taxon>
        <taxon>Streptomyces</taxon>
    </lineage>
</organism>
<name>A0A345XZP3_9ACTN</name>
<gene>
    <name evidence="2" type="ORF">DVA86_05805</name>
</gene>
<dbReference type="Proteomes" id="UP000254425">
    <property type="component" value="Chromosome"/>
</dbReference>
<dbReference type="InterPro" id="IPR009003">
    <property type="entry name" value="Peptidase_S1_PA"/>
</dbReference>
<dbReference type="SUPFAM" id="SSF50494">
    <property type="entry name" value="Trypsin-like serine proteases"/>
    <property type="match status" value="1"/>
</dbReference>
<sequence length="68" mass="7424">MVRGHPHRGAGPGVAVTHASYWVELFQSQQRLGGGFLLTRRYVLTALHCLRGLTSPDEHVDVVLTDGS</sequence>
<evidence type="ECO:0000313" key="2">
    <source>
        <dbReference type="EMBL" id="AXK37109.1"/>
    </source>
</evidence>
<evidence type="ECO:0000259" key="1">
    <source>
        <dbReference type="Pfam" id="PF00089"/>
    </source>
</evidence>
<dbReference type="EMBL" id="CP031320">
    <property type="protein sequence ID" value="AXK37109.1"/>
    <property type="molecule type" value="Genomic_DNA"/>
</dbReference>
<dbReference type="GO" id="GO:0006508">
    <property type="term" value="P:proteolysis"/>
    <property type="evidence" value="ECO:0007669"/>
    <property type="project" value="InterPro"/>
</dbReference>
<dbReference type="InterPro" id="IPR043504">
    <property type="entry name" value="Peptidase_S1_PA_chymotrypsin"/>
</dbReference>
<accession>A0A345XZP3</accession>
<dbReference type="InterPro" id="IPR001254">
    <property type="entry name" value="Trypsin_dom"/>
</dbReference>
<dbReference type="AlphaFoldDB" id="A0A345XZP3"/>
<proteinExistence type="predicted"/>
<dbReference type="Pfam" id="PF00089">
    <property type="entry name" value="Trypsin"/>
    <property type="match status" value="1"/>
</dbReference>